<dbReference type="InterPro" id="IPR003593">
    <property type="entry name" value="AAA+_ATPase"/>
</dbReference>
<evidence type="ECO:0000256" key="2">
    <source>
        <dbReference type="ARBA" id="ARBA00022448"/>
    </source>
</evidence>
<evidence type="ECO:0000256" key="1">
    <source>
        <dbReference type="ARBA" id="ARBA00005417"/>
    </source>
</evidence>
<evidence type="ECO:0000259" key="5">
    <source>
        <dbReference type="PROSITE" id="PS50893"/>
    </source>
</evidence>
<proteinExistence type="inferred from homology"/>
<dbReference type="RefSeq" id="WP_271636756.1">
    <property type="nucleotide sequence ID" value="NZ_CP094970.1"/>
</dbReference>
<sequence length="232" mass="24396">MADISLDSAAVTVDGPDGPVTILEPTTLVLREQRIAVIGANGSGKSTLARLLNGLVRPSNGSVSVDGLDTASDGAAVRRRVGFVFTDPEAQLVMPTVAEDVALSLRRSTSSAGQRRARALDVLDRYGLRELADVSVHALSGGQKQLLALAGVLATDPAVLVADEPTTLLDLRNTQRIAELLFSLAQQLILVTHDLALAERCERGIVVDAARVAFDGAAGDAVKHYRRLVSEA</sequence>
<dbReference type="InterPro" id="IPR017871">
    <property type="entry name" value="ABC_transporter-like_CS"/>
</dbReference>
<dbReference type="GO" id="GO:0005524">
    <property type="term" value="F:ATP binding"/>
    <property type="evidence" value="ECO:0007669"/>
    <property type="project" value="UniProtKB-KW"/>
</dbReference>
<evidence type="ECO:0000313" key="6">
    <source>
        <dbReference type="EMBL" id="UYM07782.1"/>
    </source>
</evidence>
<gene>
    <name evidence="6" type="ORF">L0C25_12145</name>
</gene>
<name>A0AA46YMH6_9ACTN</name>
<dbReference type="InterPro" id="IPR003439">
    <property type="entry name" value="ABC_transporter-like_ATP-bd"/>
</dbReference>
<dbReference type="GO" id="GO:0043190">
    <property type="term" value="C:ATP-binding cassette (ABC) transporter complex"/>
    <property type="evidence" value="ECO:0007669"/>
    <property type="project" value="TreeGrafter"/>
</dbReference>
<accession>A0AA46YMH6</accession>
<comment type="similarity">
    <text evidence="1">Belongs to the ABC transporter superfamily.</text>
</comment>
<dbReference type="InterPro" id="IPR015856">
    <property type="entry name" value="ABC_transpr_CbiO/EcfA_su"/>
</dbReference>
<dbReference type="AlphaFoldDB" id="A0AA46YMH6"/>
<dbReference type="SMART" id="SM00382">
    <property type="entry name" value="AAA"/>
    <property type="match status" value="1"/>
</dbReference>
<dbReference type="PANTHER" id="PTHR43553:SF24">
    <property type="entry name" value="ENERGY-COUPLING FACTOR TRANSPORTER ATP-BINDING PROTEIN ECFA1"/>
    <property type="match status" value="1"/>
</dbReference>
<dbReference type="GO" id="GO:0016887">
    <property type="term" value="F:ATP hydrolysis activity"/>
    <property type="evidence" value="ECO:0007669"/>
    <property type="project" value="InterPro"/>
</dbReference>
<dbReference type="InterPro" id="IPR050095">
    <property type="entry name" value="ECF_ABC_transporter_ATP-bd"/>
</dbReference>
<evidence type="ECO:0000256" key="4">
    <source>
        <dbReference type="ARBA" id="ARBA00022840"/>
    </source>
</evidence>
<evidence type="ECO:0000313" key="7">
    <source>
        <dbReference type="Proteomes" id="UP001164390"/>
    </source>
</evidence>
<dbReference type="Proteomes" id="UP001164390">
    <property type="component" value="Chromosome"/>
</dbReference>
<evidence type="ECO:0000256" key="3">
    <source>
        <dbReference type="ARBA" id="ARBA00022741"/>
    </source>
</evidence>
<dbReference type="Pfam" id="PF00005">
    <property type="entry name" value="ABC_tran"/>
    <property type="match status" value="1"/>
</dbReference>
<keyword evidence="7" id="KW-1185">Reference proteome</keyword>
<keyword evidence="4 6" id="KW-0067">ATP-binding</keyword>
<dbReference type="CDD" id="cd03225">
    <property type="entry name" value="ABC_cobalt_CbiO_domain1"/>
    <property type="match status" value="1"/>
</dbReference>
<protein>
    <submittedName>
        <fullName evidence="6">Energy-coupling factor ABC transporter ATP-binding protein</fullName>
    </submittedName>
</protein>
<dbReference type="Gene3D" id="3.40.50.300">
    <property type="entry name" value="P-loop containing nucleotide triphosphate hydrolases"/>
    <property type="match status" value="1"/>
</dbReference>
<dbReference type="PROSITE" id="PS50893">
    <property type="entry name" value="ABC_TRANSPORTER_2"/>
    <property type="match status" value="1"/>
</dbReference>
<dbReference type="PROSITE" id="PS00211">
    <property type="entry name" value="ABC_TRANSPORTER_1"/>
    <property type="match status" value="1"/>
</dbReference>
<keyword evidence="2" id="KW-0813">Transport</keyword>
<dbReference type="EMBL" id="CP094970">
    <property type="protein sequence ID" value="UYM07782.1"/>
    <property type="molecule type" value="Genomic_DNA"/>
</dbReference>
<dbReference type="PANTHER" id="PTHR43553">
    <property type="entry name" value="HEAVY METAL TRANSPORTER"/>
    <property type="match status" value="1"/>
</dbReference>
<dbReference type="GO" id="GO:0042626">
    <property type="term" value="F:ATPase-coupled transmembrane transporter activity"/>
    <property type="evidence" value="ECO:0007669"/>
    <property type="project" value="TreeGrafter"/>
</dbReference>
<keyword evidence="3" id="KW-0547">Nucleotide-binding</keyword>
<organism evidence="6 7">
    <name type="scientific">Solicola gregarius</name>
    <dbReference type="NCBI Taxonomy" id="2908642"/>
    <lineage>
        <taxon>Bacteria</taxon>
        <taxon>Bacillati</taxon>
        <taxon>Actinomycetota</taxon>
        <taxon>Actinomycetes</taxon>
        <taxon>Propionibacteriales</taxon>
        <taxon>Nocardioidaceae</taxon>
        <taxon>Solicola</taxon>
    </lineage>
</organism>
<dbReference type="KEGG" id="sgrg:L0C25_12145"/>
<dbReference type="SUPFAM" id="SSF52540">
    <property type="entry name" value="P-loop containing nucleoside triphosphate hydrolases"/>
    <property type="match status" value="1"/>
</dbReference>
<feature type="domain" description="ABC transporter" evidence="5">
    <location>
        <begin position="4"/>
        <end position="232"/>
    </location>
</feature>
<reference evidence="6" key="1">
    <citation type="submission" date="2022-01" db="EMBL/GenBank/DDBJ databases">
        <title>Nocardioidaceae gen. sp. A5X3R13.</title>
        <authorList>
            <person name="Lopez Marin M.A."/>
            <person name="Uhlik O."/>
        </authorList>
    </citation>
    <scope>NUCLEOTIDE SEQUENCE</scope>
    <source>
        <strain evidence="6">A5X3R13</strain>
    </source>
</reference>
<dbReference type="InterPro" id="IPR027417">
    <property type="entry name" value="P-loop_NTPase"/>
</dbReference>